<accession>A0A0D8IVQ5</accession>
<keyword evidence="10" id="KW-1185">Reference proteome</keyword>
<dbReference type="EMBL" id="JXXK01000037">
    <property type="protein sequence ID" value="KJF38579.1"/>
    <property type="molecule type" value="Genomic_DNA"/>
</dbReference>
<evidence type="ECO:0000313" key="9">
    <source>
        <dbReference type="EMBL" id="KJF38579.1"/>
    </source>
</evidence>
<proteinExistence type="predicted"/>
<evidence type="ECO:0000256" key="5">
    <source>
        <dbReference type="ARBA" id="ARBA00024867"/>
    </source>
</evidence>
<dbReference type="PROSITE" id="PS01124">
    <property type="entry name" value="HTH_ARAC_FAMILY_2"/>
    <property type="match status" value="1"/>
</dbReference>
<comment type="function">
    <text evidence="5">May play the central regulatory role in sporulation. It may be an element of the effector pathway responsible for the activation of sporulation genes in response to nutritional stress. Spo0A may act in concert with spo0H (a sigma factor) to control the expression of some genes that are critical to the sporulation process.</text>
</comment>
<dbReference type="SUPFAM" id="SSF52172">
    <property type="entry name" value="CheY-like"/>
    <property type="match status" value="1"/>
</dbReference>
<dbReference type="CDD" id="cd17536">
    <property type="entry name" value="REC_YesN-like"/>
    <property type="match status" value="1"/>
</dbReference>
<evidence type="ECO:0000259" key="8">
    <source>
        <dbReference type="PROSITE" id="PS50110"/>
    </source>
</evidence>
<keyword evidence="3" id="KW-0238">DNA-binding</keyword>
<organism evidence="9 10">
    <name type="scientific">Ruthenibacterium lactatiformans</name>
    <dbReference type="NCBI Taxonomy" id="1550024"/>
    <lineage>
        <taxon>Bacteria</taxon>
        <taxon>Bacillati</taxon>
        <taxon>Bacillota</taxon>
        <taxon>Clostridia</taxon>
        <taxon>Eubacteriales</taxon>
        <taxon>Oscillospiraceae</taxon>
        <taxon>Ruthenibacterium</taxon>
    </lineage>
</organism>
<name>A0A0D8IVQ5_9FIRM</name>
<dbReference type="PRINTS" id="PR00032">
    <property type="entry name" value="HTHARAC"/>
</dbReference>
<keyword evidence="4" id="KW-0804">Transcription</keyword>
<dbReference type="PANTHER" id="PTHR43280">
    <property type="entry name" value="ARAC-FAMILY TRANSCRIPTIONAL REGULATOR"/>
    <property type="match status" value="1"/>
</dbReference>
<feature type="modified residue" description="4-aspartylphosphate" evidence="6">
    <location>
        <position position="55"/>
    </location>
</feature>
<dbReference type="Gene3D" id="1.10.10.60">
    <property type="entry name" value="Homeodomain-like"/>
    <property type="match status" value="2"/>
</dbReference>
<dbReference type="PROSITE" id="PS50110">
    <property type="entry name" value="RESPONSE_REGULATORY"/>
    <property type="match status" value="1"/>
</dbReference>
<evidence type="ECO:0000313" key="10">
    <source>
        <dbReference type="Proteomes" id="UP000032483"/>
    </source>
</evidence>
<feature type="domain" description="Response regulatory" evidence="8">
    <location>
        <begin position="3"/>
        <end position="120"/>
    </location>
</feature>
<evidence type="ECO:0000256" key="2">
    <source>
        <dbReference type="ARBA" id="ARBA00023015"/>
    </source>
</evidence>
<dbReference type="Pfam" id="PF00072">
    <property type="entry name" value="Response_reg"/>
    <property type="match status" value="1"/>
</dbReference>
<dbReference type="PANTHER" id="PTHR43280:SF28">
    <property type="entry name" value="HTH-TYPE TRANSCRIPTIONAL ACTIVATOR RHAS"/>
    <property type="match status" value="1"/>
</dbReference>
<dbReference type="GO" id="GO:0043565">
    <property type="term" value="F:sequence-specific DNA binding"/>
    <property type="evidence" value="ECO:0007669"/>
    <property type="project" value="InterPro"/>
</dbReference>
<dbReference type="GeneID" id="42858298"/>
<reference evidence="9" key="1">
    <citation type="submission" date="2015-02" db="EMBL/GenBank/DDBJ databases">
        <title>A novel member of the family Ruminococcaceae isolated from human feces.</title>
        <authorList>
            <person name="Shkoporov A.N."/>
            <person name="Chaplin A.V."/>
            <person name="Motuzova O.V."/>
            <person name="Kafarskaia L.I."/>
            <person name="Khokhlova E.V."/>
            <person name="Efimov B.A."/>
        </authorList>
    </citation>
    <scope>NUCLEOTIDE SEQUENCE [LARGE SCALE GENOMIC DNA]</scope>
    <source>
        <strain evidence="9">585-1</strain>
    </source>
</reference>
<dbReference type="InterPro" id="IPR018060">
    <property type="entry name" value="HTH_AraC"/>
</dbReference>
<dbReference type="Proteomes" id="UP000032483">
    <property type="component" value="Unassembled WGS sequence"/>
</dbReference>
<dbReference type="SUPFAM" id="SSF46689">
    <property type="entry name" value="Homeodomain-like"/>
    <property type="match status" value="2"/>
</dbReference>
<dbReference type="AlphaFoldDB" id="A0A0D8IVQ5"/>
<protein>
    <recommendedName>
        <fullName evidence="1">Stage 0 sporulation protein A homolog</fullName>
    </recommendedName>
</protein>
<dbReference type="Gene3D" id="3.40.50.2300">
    <property type="match status" value="1"/>
</dbReference>
<evidence type="ECO:0000256" key="6">
    <source>
        <dbReference type="PROSITE-ProRule" id="PRU00169"/>
    </source>
</evidence>
<evidence type="ECO:0000259" key="7">
    <source>
        <dbReference type="PROSITE" id="PS01124"/>
    </source>
</evidence>
<keyword evidence="2" id="KW-0805">Transcription regulation</keyword>
<dbReference type="InterPro" id="IPR011006">
    <property type="entry name" value="CheY-like_superfamily"/>
</dbReference>
<dbReference type="SMART" id="SM00342">
    <property type="entry name" value="HTH_ARAC"/>
    <property type="match status" value="1"/>
</dbReference>
<feature type="domain" description="HTH araC/xylS-type" evidence="7">
    <location>
        <begin position="409"/>
        <end position="507"/>
    </location>
</feature>
<dbReference type="InterPro" id="IPR020449">
    <property type="entry name" value="Tscrpt_reg_AraC-type_HTH"/>
</dbReference>
<dbReference type="GO" id="GO:0003700">
    <property type="term" value="F:DNA-binding transcription factor activity"/>
    <property type="evidence" value="ECO:0007669"/>
    <property type="project" value="InterPro"/>
</dbReference>
<evidence type="ECO:0000256" key="1">
    <source>
        <dbReference type="ARBA" id="ARBA00018672"/>
    </source>
</evidence>
<comment type="caution">
    <text evidence="9">The sequence shown here is derived from an EMBL/GenBank/DDBJ whole genome shotgun (WGS) entry which is preliminary data.</text>
</comment>
<dbReference type="Pfam" id="PF12833">
    <property type="entry name" value="HTH_18"/>
    <property type="match status" value="1"/>
</dbReference>
<dbReference type="InterPro" id="IPR001789">
    <property type="entry name" value="Sig_transdc_resp-reg_receiver"/>
</dbReference>
<dbReference type="RefSeq" id="WP_050006443.1">
    <property type="nucleotide sequence ID" value="NZ_CAOJUJ010000015.1"/>
</dbReference>
<evidence type="ECO:0000256" key="4">
    <source>
        <dbReference type="ARBA" id="ARBA00023163"/>
    </source>
</evidence>
<dbReference type="GO" id="GO:0000160">
    <property type="term" value="P:phosphorelay signal transduction system"/>
    <property type="evidence" value="ECO:0007669"/>
    <property type="project" value="InterPro"/>
</dbReference>
<keyword evidence="6" id="KW-0597">Phosphoprotein</keyword>
<dbReference type="SMART" id="SM00448">
    <property type="entry name" value="REC"/>
    <property type="match status" value="1"/>
</dbReference>
<evidence type="ECO:0000256" key="3">
    <source>
        <dbReference type="ARBA" id="ARBA00023125"/>
    </source>
</evidence>
<dbReference type="InterPro" id="IPR009057">
    <property type="entry name" value="Homeodomain-like_sf"/>
</dbReference>
<sequence>MLRLLIVDDEVIVRKWLTLVFQPFDKEFVVVDAAANGHEALEICRIHAIDIVITDIIMPDMDGMSFIQALREFNLHTQVIILSNHADFSLAQKGMSFGAAAYLLKGEITEEELLEATRRAGKKLAADDNPPSPSFLGISSHQVSELLTGGTGEVLQAFDRALISEKDTVWCIVFSQDVTPAVSSSLGMTNGAEWTNQLTALLAAAELSGTVGMITDHIAAAVVRTMGISEDVFCERVHKLLTLPSRLSFSLGVDGPASNSKELEHAFSHACDALNDRFFRGPGAFCRYRSTTGEHSDFRKEINMVQTLIQGNELDRLKNMLKQISARRDKYTIQDIDHLRRVFNTMAETLIHHTLSYCPRAAESQLAQVNPLAEINGMVFLDDIIAWSERLIDICHNLLRQTVDDSNMGPVLKYIEQNYMHNLTLSQISTVAGFSPNYFCNIFKACTGKSVSAYLTDLRIQQAKRLLTTTSKSINLIAEDVGYESSSYFIKIFKDTTGMTPNRFRRMNR</sequence>
<gene>
    <name evidence="9" type="ORF">TQ39_17300</name>
</gene>